<gene>
    <name evidence="1" type="ORF">A2870_01470</name>
</gene>
<organism evidence="1 2">
    <name type="scientific">Candidatus Curtissbacteria bacterium RIFCSPHIGHO2_01_FULL_41_11</name>
    <dbReference type="NCBI Taxonomy" id="1797711"/>
    <lineage>
        <taxon>Bacteria</taxon>
        <taxon>Candidatus Curtissiibacteriota</taxon>
    </lineage>
</organism>
<reference evidence="1 2" key="1">
    <citation type="journal article" date="2016" name="Nat. Commun.">
        <title>Thousands of microbial genomes shed light on interconnected biogeochemical processes in an aquifer system.</title>
        <authorList>
            <person name="Anantharaman K."/>
            <person name="Brown C.T."/>
            <person name="Hug L.A."/>
            <person name="Sharon I."/>
            <person name="Castelle C.J."/>
            <person name="Probst A.J."/>
            <person name="Thomas B.C."/>
            <person name="Singh A."/>
            <person name="Wilkins M.J."/>
            <person name="Karaoz U."/>
            <person name="Brodie E.L."/>
            <person name="Williams K.H."/>
            <person name="Hubbard S.S."/>
            <person name="Banfield J.F."/>
        </authorList>
    </citation>
    <scope>NUCLEOTIDE SEQUENCE [LARGE SCALE GENOMIC DNA]</scope>
</reference>
<evidence type="ECO:0000313" key="1">
    <source>
        <dbReference type="EMBL" id="OGD87396.1"/>
    </source>
</evidence>
<name>A0A1F5G697_9BACT</name>
<dbReference type="EMBL" id="MFAZ01000014">
    <property type="protein sequence ID" value="OGD87396.1"/>
    <property type="molecule type" value="Genomic_DNA"/>
</dbReference>
<sequence length="80" mass="9159">MNIIVNSKIEIKVKSTTALNVPTNHKKIAGKNITIPRIIAFKSSREITRSQMLRKINTKNKLTFKNLFSAFPESLKKDFI</sequence>
<dbReference type="Proteomes" id="UP000179102">
    <property type="component" value="Unassembled WGS sequence"/>
</dbReference>
<comment type="caution">
    <text evidence="1">The sequence shown here is derived from an EMBL/GenBank/DDBJ whole genome shotgun (WGS) entry which is preliminary data.</text>
</comment>
<evidence type="ECO:0000313" key="2">
    <source>
        <dbReference type="Proteomes" id="UP000179102"/>
    </source>
</evidence>
<protein>
    <submittedName>
        <fullName evidence="1">Uncharacterized protein</fullName>
    </submittedName>
</protein>
<proteinExistence type="predicted"/>
<dbReference type="AlphaFoldDB" id="A0A1F5G697"/>
<accession>A0A1F5G697</accession>